<comment type="caution">
    <text evidence="2">The sequence shown here is derived from an EMBL/GenBank/DDBJ whole genome shotgun (WGS) entry which is preliminary data.</text>
</comment>
<name>A0A918F2X8_9ACTN</name>
<dbReference type="Proteomes" id="UP000656732">
    <property type="component" value="Unassembled WGS sequence"/>
</dbReference>
<organism evidence="2 3">
    <name type="scientific">Streptomyces pilosus</name>
    <dbReference type="NCBI Taxonomy" id="28893"/>
    <lineage>
        <taxon>Bacteria</taxon>
        <taxon>Bacillati</taxon>
        <taxon>Actinomycetota</taxon>
        <taxon>Actinomycetes</taxon>
        <taxon>Kitasatosporales</taxon>
        <taxon>Streptomycetaceae</taxon>
        <taxon>Streptomyces</taxon>
    </lineage>
</organism>
<reference evidence="2" key="2">
    <citation type="submission" date="2020-09" db="EMBL/GenBank/DDBJ databases">
        <authorList>
            <person name="Sun Q."/>
            <person name="Ohkuma M."/>
        </authorList>
    </citation>
    <scope>NUCLEOTIDE SEQUENCE</scope>
    <source>
        <strain evidence="2">JCM 4403</strain>
    </source>
</reference>
<sequence>MTHLPTGEPPRSARPHPAGTPFGGRPPQAADTDPAVLTALLQRHGWQRRGGVTGHYGRWIPPGPGTGTSLLVPESRAFPDSEDLLGEALQALARGGTPRAREILLALAVPSDEIHWWRDIPAGPGGATAWTAEEHLRSAARRILLAAALATRARTGFHGARHRRPAAAALDTVLVGPAPGGRRLTAFAPVTTGRSLAVCLHHALYAVREAIDYRRATGGMDAFDTAVAAGASHELTEALVALVRGTEGARVGVAWAPAAGVPGGCAAAPEPVEFSPGDLPVLREAGPRYRRAEPPVTVRITGTVVRMHRPGPRGEGVIRLRVLAGAEIGQVRAVLGEEDYRVAGHAHLVGLPVRVRGRLESRGGFRRLTGATDLAPVQVDDAERDRLLKALRANAGTVAPFGEVCGPDDGP</sequence>
<proteinExistence type="predicted"/>
<feature type="region of interest" description="Disordered" evidence="1">
    <location>
        <begin position="1"/>
        <end position="31"/>
    </location>
</feature>
<keyword evidence="3" id="KW-1185">Reference proteome</keyword>
<evidence type="ECO:0000313" key="2">
    <source>
        <dbReference type="EMBL" id="GGQ96504.1"/>
    </source>
</evidence>
<dbReference type="RefSeq" id="WP_189560269.1">
    <property type="nucleotide sequence ID" value="NZ_BMTU01000011.1"/>
</dbReference>
<accession>A0A918F2X8</accession>
<reference evidence="2" key="1">
    <citation type="journal article" date="2014" name="Int. J. Syst. Evol. Microbiol.">
        <title>Complete genome sequence of Corynebacterium casei LMG S-19264T (=DSM 44701T), isolated from a smear-ripened cheese.</title>
        <authorList>
            <consortium name="US DOE Joint Genome Institute (JGI-PGF)"/>
            <person name="Walter F."/>
            <person name="Albersmeier A."/>
            <person name="Kalinowski J."/>
            <person name="Ruckert C."/>
        </authorList>
    </citation>
    <scope>NUCLEOTIDE SEQUENCE</scope>
    <source>
        <strain evidence="2">JCM 4403</strain>
    </source>
</reference>
<evidence type="ECO:0000256" key="1">
    <source>
        <dbReference type="SAM" id="MobiDB-lite"/>
    </source>
</evidence>
<dbReference type="AlphaFoldDB" id="A0A918F2X8"/>
<protein>
    <submittedName>
        <fullName evidence="2">Uncharacterized protein</fullName>
    </submittedName>
</protein>
<evidence type="ECO:0000313" key="3">
    <source>
        <dbReference type="Proteomes" id="UP000656732"/>
    </source>
</evidence>
<gene>
    <name evidence="2" type="ORF">GCM10010280_50170</name>
</gene>
<dbReference type="EMBL" id="BMTU01000011">
    <property type="protein sequence ID" value="GGQ96504.1"/>
    <property type="molecule type" value="Genomic_DNA"/>
</dbReference>